<dbReference type="EMBL" id="JACRSS010000001">
    <property type="protein sequence ID" value="MBC8538141.1"/>
    <property type="molecule type" value="Genomic_DNA"/>
</dbReference>
<keyword evidence="3" id="KW-1185">Reference proteome</keyword>
<keyword evidence="1" id="KW-0472">Membrane</keyword>
<sequence length="116" mass="13473">MKIICPKCKNSMPFHVSTTFTDRQTCEKCGYEIDLRDCKLYYWMRLFLALLGGVAVVIYGNDILAPYIADWTLRVFVLLLITLVLLLIVMYLVAPVFYNRTYVRKPSIGKKKKLGR</sequence>
<evidence type="ECO:0000313" key="2">
    <source>
        <dbReference type="EMBL" id="MBC8538141.1"/>
    </source>
</evidence>
<organism evidence="2 3">
    <name type="scientific">Guopingia tenuis</name>
    <dbReference type="NCBI Taxonomy" id="2763656"/>
    <lineage>
        <taxon>Bacteria</taxon>
        <taxon>Bacillati</taxon>
        <taxon>Bacillota</taxon>
        <taxon>Clostridia</taxon>
        <taxon>Christensenellales</taxon>
        <taxon>Christensenellaceae</taxon>
        <taxon>Guopingia</taxon>
    </lineage>
</organism>
<protein>
    <recommendedName>
        <fullName evidence="4">Zinc finger protein</fullName>
    </recommendedName>
</protein>
<reference evidence="2" key="1">
    <citation type="submission" date="2020-08" db="EMBL/GenBank/DDBJ databases">
        <title>Genome public.</title>
        <authorList>
            <person name="Liu C."/>
            <person name="Sun Q."/>
        </authorList>
    </citation>
    <scope>NUCLEOTIDE SEQUENCE</scope>
    <source>
        <strain evidence="2">NSJ-63</strain>
    </source>
</reference>
<dbReference type="Proteomes" id="UP000617951">
    <property type="component" value="Unassembled WGS sequence"/>
</dbReference>
<feature type="transmembrane region" description="Helical" evidence="1">
    <location>
        <begin position="46"/>
        <end position="69"/>
    </location>
</feature>
<evidence type="ECO:0000256" key="1">
    <source>
        <dbReference type="SAM" id="Phobius"/>
    </source>
</evidence>
<evidence type="ECO:0008006" key="4">
    <source>
        <dbReference type="Google" id="ProtNLM"/>
    </source>
</evidence>
<evidence type="ECO:0000313" key="3">
    <source>
        <dbReference type="Proteomes" id="UP000617951"/>
    </source>
</evidence>
<dbReference type="AlphaFoldDB" id="A0A926DH91"/>
<accession>A0A926DH91</accession>
<gene>
    <name evidence="2" type="ORF">H8693_04235</name>
</gene>
<name>A0A926DH91_9FIRM</name>
<feature type="transmembrane region" description="Helical" evidence="1">
    <location>
        <begin position="75"/>
        <end position="98"/>
    </location>
</feature>
<comment type="caution">
    <text evidence="2">The sequence shown here is derived from an EMBL/GenBank/DDBJ whole genome shotgun (WGS) entry which is preliminary data.</text>
</comment>
<keyword evidence="1" id="KW-1133">Transmembrane helix</keyword>
<dbReference type="RefSeq" id="WP_249279918.1">
    <property type="nucleotide sequence ID" value="NZ_JACRSS010000001.1"/>
</dbReference>
<keyword evidence="1" id="KW-0812">Transmembrane</keyword>
<proteinExistence type="predicted"/>